<dbReference type="InterPro" id="IPR036942">
    <property type="entry name" value="Beta-barrel_TonB_sf"/>
</dbReference>
<evidence type="ECO:0000256" key="8">
    <source>
        <dbReference type="PROSITE-ProRule" id="PRU01360"/>
    </source>
</evidence>
<accession>H1Y6N5</accession>
<proteinExistence type="inferred from homology"/>
<evidence type="ECO:0000256" key="4">
    <source>
        <dbReference type="ARBA" id="ARBA00022692"/>
    </source>
</evidence>
<feature type="domain" description="TonB-dependent receptor plug" evidence="12">
    <location>
        <begin position="126"/>
        <end position="239"/>
    </location>
</feature>
<dbReference type="SUPFAM" id="SSF56935">
    <property type="entry name" value="Porins"/>
    <property type="match status" value="1"/>
</dbReference>
<evidence type="ECO:0000256" key="7">
    <source>
        <dbReference type="ARBA" id="ARBA00023237"/>
    </source>
</evidence>
<evidence type="ECO:0000256" key="2">
    <source>
        <dbReference type="ARBA" id="ARBA00022448"/>
    </source>
</evidence>
<evidence type="ECO:0000256" key="9">
    <source>
        <dbReference type="RuleBase" id="RU003357"/>
    </source>
</evidence>
<evidence type="ECO:0000256" key="3">
    <source>
        <dbReference type="ARBA" id="ARBA00022452"/>
    </source>
</evidence>
<dbReference type="Gene3D" id="2.40.170.20">
    <property type="entry name" value="TonB-dependent receptor, beta-barrel domain"/>
    <property type="match status" value="1"/>
</dbReference>
<reference evidence="13" key="1">
    <citation type="submission" date="2011-09" db="EMBL/GenBank/DDBJ databases">
        <title>The permanent draft genome of Mucilaginibacter paludis DSM 18603.</title>
        <authorList>
            <consortium name="US DOE Joint Genome Institute (JGI-PGF)"/>
            <person name="Lucas S."/>
            <person name="Han J."/>
            <person name="Lapidus A."/>
            <person name="Bruce D."/>
            <person name="Goodwin L."/>
            <person name="Pitluck S."/>
            <person name="Peters L."/>
            <person name="Kyrpides N."/>
            <person name="Mavromatis K."/>
            <person name="Ivanova N."/>
            <person name="Mikhailova N."/>
            <person name="Held B."/>
            <person name="Detter J.C."/>
            <person name="Tapia R."/>
            <person name="Han C."/>
            <person name="Land M."/>
            <person name="Hauser L."/>
            <person name="Markowitz V."/>
            <person name="Cheng J.-F."/>
            <person name="Hugenholtz P."/>
            <person name="Woyke T."/>
            <person name="Wu D."/>
            <person name="Tindall B."/>
            <person name="Brambilla E."/>
            <person name="Klenk H.-P."/>
            <person name="Eisen J.A."/>
        </authorList>
    </citation>
    <scope>NUCLEOTIDE SEQUENCE [LARGE SCALE GENOMIC DNA]</scope>
    <source>
        <strain evidence="13">DSM 18603</strain>
    </source>
</reference>
<dbReference type="InterPro" id="IPR000531">
    <property type="entry name" value="Beta-barrel_TonB"/>
</dbReference>
<comment type="similarity">
    <text evidence="8 9">Belongs to the TonB-dependent receptor family.</text>
</comment>
<protein>
    <submittedName>
        <fullName evidence="13">TonB-dependent receptor plug</fullName>
    </submittedName>
</protein>
<dbReference type="SUPFAM" id="SSF49464">
    <property type="entry name" value="Carboxypeptidase regulatory domain-like"/>
    <property type="match status" value="1"/>
</dbReference>
<dbReference type="Pfam" id="PF07715">
    <property type="entry name" value="Plug"/>
    <property type="match status" value="1"/>
</dbReference>
<evidence type="ECO:0000256" key="6">
    <source>
        <dbReference type="ARBA" id="ARBA00023136"/>
    </source>
</evidence>
<dbReference type="AlphaFoldDB" id="H1Y6N5"/>
<dbReference type="InterPro" id="IPR023997">
    <property type="entry name" value="TonB-dep_OMP_SusC/RagA_CS"/>
</dbReference>
<dbReference type="HOGENOM" id="CLU_004317_0_1_10"/>
<dbReference type="InterPro" id="IPR008969">
    <property type="entry name" value="CarboxyPept-like_regulatory"/>
</dbReference>
<dbReference type="GO" id="GO:0009279">
    <property type="term" value="C:cell outer membrane"/>
    <property type="evidence" value="ECO:0007669"/>
    <property type="project" value="UniProtKB-SubCell"/>
</dbReference>
<name>H1Y6N5_9SPHI</name>
<dbReference type="RefSeq" id="WP_008507029.1">
    <property type="nucleotide sequence ID" value="NZ_CM001403.1"/>
</dbReference>
<evidence type="ECO:0000313" key="13">
    <source>
        <dbReference type="EMBL" id="EHQ26827.1"/>
    </source>
</evidence>
<evidence type="ECO:0000259" key="11">
    <source>
        <dbReference type="Pfam" id="PF00593"/>
    </source>
</evidence>
<keyword evidence="7 8" id="KW-0998">Cell outer membrane</keyword>
<keyword evidence="2 8" id="KW-0813">Transport</keyword>
<dbReference type="STRING" id="714943.Mucpa_2715"/>
<sequence>MQKLITKNRKRASLLFAMLLTLCCWSAVAQNTIFRGTVTDGNGEPLAGVTVKFKIGNANATNTDADGRFNIAAATGKPAVLVFSIVGFTTKEVSVSGSTPIKVVMQQSSTQMNEVVVIGYGSVQRKDLTGSVSSVSINDLQKAPVKSFDEALAGRVAGVQVNSFEGQPGSAVNIVIRGYNSITQNNYPLFVIDGFPFENPTNSAVNPLNTLDPNDIESIDVLKDASSTAIYGARGANGVIIVTTKRGKLGAPVIAYNGYYGWQENKKRQQLLSPYEFVKLQYEIDPITTNSLFLQNGARTLDSYKDVAGINWEDQVTRVAPMQNHNLSLSGGNDKTRYSISLSTVDQQGIIINSAFKRNQGRFTIDQEESDKLKVGLNATYAYVDNYGTPTSASSSTNTLTLLYNVWAYRPVALSGSDDLLNLPRDPTVDPTTDFRFNPVLSAQNELRRNTGTNLIANGYAEYAFTKELKLKLTGGISNGSREDDVFNGALSRVGSSGNYKVSGGETYTNSSVWQTANTLTYIKRFTKDHLINAVAGFTAESGKTNIFGGYAVLLPNESLGLSGLDEGTPNSITSITSNYTQTSFFGRLNYNYKGRYLFTATGREEGSSRFLNSHRWGFFPSGAFAWKFDEEKFARSMSFLSTGKLRTSYGVTGNNQIGNFAPYASLNLSSTSGYSFGNATVPGVYASSLGNSDLKWETTAQTDIGLDLGFFKDRLLFTFDAYRKITDNLLLNRDLAPSTGYSSAYQNIGKVQNQGLEFTLSGTPVKTKNFSWDASFNISFNRNKVLALADNQNYMTSSQYWGDDWVNIPGYVAKVGQPIAQFYGLIYDGTYKYDDFIKTGNTYTLKSNITANGEIRANVQPGDAKYRDLNGDLVIDEKDKVAIGHPYPVHVGGFSNNFTYRSFDLGVFMQWSYGNDIINANRLAMESGSIYNTNQFASYANRWTPNNPTSDIPAVKGQVLKAYSTRIIEDGSFLRLKTVSLGYTLPGKFAGKLKLKSFRAYITAQNLYTWTKYSGYDPEVSVRNSALTPGFDYSAYPRARTIVLGINTTF</sequence>
<comment type="subcellular location">
    <subcellularLocation>
        <location evidence="1 8">Cell outer membrane</location>
        <topology evidence="1 8">Multi-pass membrane protein</topology>
    </subcellularLocation>
</comment>
<dbReference type="FunFam" id="2.170.130.10:FF:000008">
    <property type="entry name" value="SusC/RagA family TonB-linked outer membrane protein"/>
    <property type="match status" value="1"/>
</dbReference>
<keyword evidence="3 8" id="KW-1134">Transmembrane beta strand</keyword>
<dbReference type="Gene3D" id="2.60.40.1120">
    <property type="entry name" value="Carboxypeptidase-like, regulatory domain"/>
    <property type="match status" value="1"/>
</dbReference>
<keyword evidence="5 9" id="KW-0798">TonB box</keyword>
<evidence type="ECO:0000313" key="14">
    <source>
        <dbReference type="Proteomes" id="UP000002774"/>
    </source>
</evidence>
<evidence type="ECO:0000256" key="1">
    <source>
        <dbReference type="ARBA" id="ARBA00004571"/>
    </source>
</evidence>
<feature type="signal peptide" evidence="10">
    <location>
        <begin position="1"/>
        <end position="29"/>
    </location>
</feature>
<dbReference type="NCBIfam" id="TIGR04056">
    <property type="entry name" value="OMP_RagA_SusC"/>
    <property type="match status" value="1"/>
</dbReference>
<keyword evidence="10" id="KW-0732">Signal</keyword>
<evidence type="ECO:0000256" key="5">
    <source>
        <dbReference type="ARBA" id="ARBA00023077"/>
    </source>
</evidence>
<gene>
    <name evidence="13" type="ORF">Mucpa_2715</name>
</gene>
<dbReference type="InterPro" id="IPR039426">
    <property type="entry name" value="TonB-dep_rcpt-like"/>
</dbReference>
<dbReference type="InterPro" id="IPR012910">
    <property type="entry name" value="Plug_dom"/>
</dbReference>
<dbReference type="NCBIfam" id="TIGR04057">
    <property type="entry name" value="SusC_RagA_signa"/>
    <property type="match status" value="1"/>
</dbReference>
<keyword evidence="13" id="KW-0675">Receptor</keyword>
<evidence type="ECO:0000256" key="10">
    <source>
        <dbReference type="SAM" id="SignalP"/>
    </source>
</evidence>
<feature type="domain" description="TonB-dependent receptor-like beta-barrel" evidence="11">
    <location>
        <begin position="426"/>
        <end position="846"/>
    </location>
</feature>
<dbReference type="Proteomes" id="UP000002774">
    <property type="component" value="Chromosome"/>
</dbReference>
<dbReference type="InterPro" id="IPR037066">
    <property type="entry name" value="Plug_dom_sf"/>
</dbReference>
<dbReference type="EMBL" id="CM001403">
    <property type="protein sequence ID" value="EHQ26827.1"/>
    <property type="molecule type" value="Genomic_DNA"/>
</dbReference>
<keyword evidence="6 8" id="KW-0472">Membrane</keyword>
<dbReference type="PROSITE" id="PS52016">
    <property type="entry name" value="TONB_DEPENDENT_REC_3"/>
    <property type="match status" value="1"/>
</dbReference>
<dbReference type="Pfam" id="PF13715">
    <property type="entry name" value="CarbopepD_reg_2"/>
    <property type="match status" value="1"/>
</dbReference>
<feature type="chain" id="PRO_5003558357" evidence="10">
    <location>
        <begin position="30"/>
        <end position="1051"/>
    </location>
</feature>
<dbReference type="Gene3D" id="2.170.130.10">
    <property type="entry name" value="TonB-dependent receptor, plug domain"/>
    <property type="match status" value="1"/>
</dbReference>
<organism evidence="13 14">
    <name type="scientific">Mucilaginibacter paludis DSM 18603</name>
    <dbReference type="NCBI Taxonomy" id="714943"/>
    <lineage>
        <taxon>Bacteria</taxon>
        <taxon>Pseudomonadati</taxon>
        <taxon>Bacteroidota</taxon>
        <taxon>Sphingobacteriia</taxon>
        <taxon>Sphingobacteriales</taxon>
        <taxon>Sphingobacteriaceae</taxon>
        <taxon>Mucilaginibacter</taxon>
    </lineage>
</organism>
<dbReference type="InterPro" id="IPR023996">
    <property type="entry name" value="TonB-dep_OMP_SusC/RagA"/>
</dbReference>
<evidence type="ECO:0000259" key="12">
    <source>
        <dbReference type="Pfam" id="PF07715"/>
    </source>
</evidence>
<keyword evidence="14" id="KW-1185">Reference proteome</keyword>
<keyword evidence="4 8" id="KW-0812">Transmembrane</keyword>
<dbReference type="Pfam" id="PF00593">
    <property type="entry name" value="TonB_dep_Rec_b-barrel"/>
    <property type="match status" value="1"/>
</dbReference>
<dbReference type="eggNOG" id="COG1629">
    <property type="taxonomic scope" value="Bacteria"/>
</dbReference>